<feature type="region of interest" description="Disordered" evidence="1">
    <location>
        <begin position="1"/>
        <end position="29"/>
    </location>
</feature>
<dbReference type="InterPro" id="IPR051886">
    <property type="entry name" value="Seed_Dev/Stress_Resp_Reg"/>
</dbReference>
<sequence length="285" mass="30425">MSATPPAPAPPAHGGLNGRAPPPPSPTAESFSKFFESWIAEQSRDLAALRAAASADPAAATEADLRRLVDRVLGHYEQYYRAKAAAADDDVLRMFSPSWTSTTENLFLWCGGWRPAAALHLLYAKSGMQLEHQLPGFLNGGSLDPDLADLSAAQLQDADQLQRRTIKREREIEDAAATAQEALATARMVELAGGGVGGGGGEMDGEAMEREMETKADGMRRVLDMADALRLETMRGVVALLRPAQAVHFLLAAAELHLAVHEFGRRKDGRAGNAGAAPPPPTQQQ</sequence>
<gene>
    <name evidence="3" type="ORF">URODEC1_LOCUS39108</name>
</gene>
<reference evidence="3 4" key="2">
    <citation type="submission" date="2024-10" db="EMBL/GenBank/DDBJ databases">
        <authorList>
            <person name="Ryan C."/>
        </authorList>
    </citation>
    <scope>NUCLEOTIDE SEQUENCE [LARGE SCALE GENOMIC DNA]</scope>
</reference>
<evidence type="ECO:0000259" key="2">
    <source>
        <dbReference type="PROSITE" id="PS51806"/>
    </source>
</evidence>
<name>A0ABC8YYM7_9POAL</name>
<evidence type="ECO:0000256" key="1">
    <source>
        <dbReference type="SAM" id="MobiDB-lite"/>
    </source>
</evidence>
<dbReference type="EMBL" id="OZ075127">
    <property type="protein sequence ID" value="CAL4951754.1"/>
    <property type="molecule type" value="Genomic_DNA"/>
</dbReference>
<feature type="domain" description="DOG1" evidence="2">
    <location>
        <begin position="28"/>
        <end position="270"/>
    </location>
</feature>
<keyword evidence="4" id="KW-1185">Reference proteome</keyword>
<feature type="compositionally biased region" description="Pro residues" evidence="1">
    <location>
        <begin position="1"/>
        <end position="11"/>
    </location>
</feature>
<accession>A0ABC8YYM7</accession>
<dbReference type="Pfam" id="PF14144">
    <property type="entry name" value="DOG1"/>
    <property type="match status" value="1"/>
</dbReference>
<dbReference type="PANTHER" id="PTHR46354:SF4">
    <property type="entry name" value="PROTEIN DOG1-LIKE 3"/>
    <property type="match status" value="1"/>
</dbReference>
<evidence type="ECO:0000313" key="3">
    <source>
        <dbReference type="EMBL" id="CAL4951754.1"/>
    </source>
</evidence>
<protein>
    <recommendedName>
        <fullName evidence="2">DOG1 domain-containing protein</fullName>
    </recommendedName>
</protein>
<evidence type="ECO:0000313" key="4">
    <source>
        <dbReference type="Proteomes" id="UP001497457"/>
    </source>
</evidence>
<reference evidence="4" key="1">
    <citation type="submission" date="2024-06" db="EMBL/GenBank/DDBJ databases">
        <authorList>
            <person name="Ryan C."/>
        </authorList>
    </citation>
    <scope>NUCLEOTIDE SEQUENCE [LARGE SCALE GENOMIC DNA]</scope>
</reference>
<dbReference type="PROSITE" id="PS51806">
    <property type="entry name" value="DOG1"/>
    <property type="match status" value="1"/>
</dbReference>
<organism evidence="3 4">
    <name type="scientific">Urochloa decumbens</name>
    <dbReference type="NCBI Taxonomy" id="240449"/>
    <lineage>
        <taxon>Eukaryota</taxon>
        <taxon>Viridiplantae</taxon>
        <taxon>Streptophyta</taxon>
        <taxon>Embryophyta</taxon>
        <taxon>Tracheophyta</taxon>
        <taxon>Spermatophyta</taxon>
        <taxon>Magnoliopsida</taxon>
        <taxon>Liliopsida</taxon>
        <taxon>Poales</taxon>
        <taxon>Poaceae</taxon>
        <taxon>PACMAD clade</taxon>
        <taxon>Panicoideae</taxon>
        <taxon>Panicodae</taxon>
        <taxon>Paniceae</taxon>
        <taxon>Melinidinae</taxon>
        <taxon>Urochloa</taxon>
    </lineage>
</organism>
<dbReference type="AlphaFoldDB" id="A0ABC8YYM7"/>
<dbReference type="Proteomes" id="UP001497457">
    <property type="component" value="Chromosome 17b"/>
</dbReference>
<proteinExistence type="predicted"/>
<dbReference type="InterPro" id="IPR025422">
    <property type="entry name" value="TGA_domain"/>
</dbReference>
<dbReference type="PANTHER" id="PTHR46354">
    <property type="entry name" value="DOG1 DOMAIN-CONTAINING PROTEIN"/>
    <property type="match status" value="1"/>
</dbReference>